<dbReference type="EMBL" id="FTPS01000001">
    <property type="protein sequence ID" value="SIT84073.1"/>
    <property type="molecule type" value="Genomic_DNA"/>
</dbReference>
<dbReference type="GO" id="GO:0016788">
    <property type="term" value="F:hydrolase activity, acting on ester bonds"/>
    <property type="evidence" value="ECO:0007669"/>
    <property type="project" value="UniProtKB-ARBA"/>
</dbReference>
<sequence>MIQRYPAVLLVLALVLAGLTIWVLVRQRAAGPVLLESAYATPLPRPEGPLSVYHLGHSLVGRDMPAMLAQLAGRGHDYASQLGWGSSLMDHWEPTIEIQGFREENAHPRFRAAYPAISSGDYDAVILTEMVELRDAIRWHNSSRYLHLWANLARVAREDTQVYLYETWHPLTDPDWLGRLDNDLETLWERRLLGPDLVATKGQRPVHVIPAGQVLAAFVRKVEEAGGIDNIHDRTALFARDDKGDLDSIHLNDLGNYLVALVHYATLYHRSPVGLPHELLRADGTPAAAPGPQAAQVMQETTWEIVTSYEKTGVAP</sequence>
<dbReference type="InterPro" id="IPR036514">
    <property type="entry name" value="SGNH_hydro_sf"/>
</dbReference>
<accession>A0A1R3WZT6</accession>
<proteinExistence type="predicted"/>
<name>A0A1R3WZT6_9RHOB</name>
<protein>
    <recommendedName>
        <fullName evidence="3">SGNH/GDSL hydrolase family protein</fullName>
    </recommendedName>
</protein>
<evidence type="ECO:0008006" key="3">
    <source>
        <dbReference type="Google" id="ProtNLM"/>
    </source>
</evidence>
<dbReference type="AlphaFoldDB" id="A0A1R3WZT6"/>
<keyword evidence="2" id="KW-1185">Reference proteome</keyword>
<evidence type="ECO:0000313" key="1">
    <source>
        <dbReference type="EMBL" id="SIT84073.1"/>
    </source>
</evidence>
<dbReference type="Proteomes" id="UP000192455">
    <property type="component" value="Unassembled WGS sequence"/>
</dbReference>
<gene>
    <name evidence="1" type="ORF">SAMN05421849_2039</name>
</gene>
<dbReference type="Gene3D" id="3.40.50.1110">
    <property type="entry name" value="SGNH hydrolase"/>
    <property type="match status" value="1"/>
</dbReference>
<dbReference type="STRING" id="515897.SAMN05421849_2039"/>
<evidence type="ECO:0000313" key="2">
    <source>
        <dbReference type="Proteomes" id="UP000192455"/>
    </source>
</evidence>
<organism evidence="1 2">
    <name type="scientific">Pontibaca methylaminivorans</name>
    <dbReference type="NCBI Taxonomy" id="515897"/>
    <lineage>
        <taxon>Bacteria</taxon>
        <taxon>Pseudomonadati</taxon>
        <taxon>Pseudomonadota</taxon>
        <taxon>Alphaproteobacteria</taxon>
        <taxon>Rhodobacterales</taxon>
        <taxon>Roseobacteraceae</taxon>
        <taxon>Pontibaca</taxon>
    </lineage>
</organism>
<reference evidence="1 2" key="1">
    <citation type="submission" date="2017-01" db="EMBL/GenBank/DDBJ databases">
        <authorList>
            <person name="Mah S.A."/>
            <person name="Swanson W.J."/>
            <person name="Moy G.W."/>
            <person name="Vacquier V.D."/>
        </authorList>
    </citation>
    <scope>NUCLEOTIDE SEQUENCE [LARGE SCALE GENOMIC DNA]</scope>
    <source>
        <strain evidence="1 2">DSM 21219</strain>
    </source>
</reference>